<keyword evidence="3" id="KW-1185">Reference proteome</keyword>
<protein>
    <submittedName>
        <fullName evidence="2">Uncharacterized protein</fullName>
    </submittedName>
</protein>
<sequence length="66" mass="7317">MANEERSAYGRHRNGSASSETALLADNLTNAMRDNSRTMLHELFRQSAMALGPGVVYVSKAEQYQL</sequence>
<dbReference type="AlphaFoldDB" id="A0A7W9UWH0"/>
<dbReference type="Proteomes" id="UP000588098">
    <property type="component" value="Unassembled WGS sequence"/>
</dbReference>
<comment type="caution">
    <text evidence="2">The sequence shown here is derived from an EMBL/GenBank/DDBJ whole genome shotgun (WGS) entry which is preliminary data.</text>
</comment>
<dbReference type="EMBL" id="JACHJL010000002">
    <property type="protein sequence ID" value="MBB5933768.1"/>
    <property type="molecule type" value="Genomic_DNA"/>
</dbReference>
<feature type="region of interest" description="Disordered" evidence="1">
    <location>
        <begin position="1"/>
        <end position="21"/>
    </location>
</feature>
<name>A0A7W9UWH0_9ACTN</name>
<gene>
    <name evidence="2" type="ORF">FHS42_000794</name>
</gene>
<reference evidence="2 3" key="1">
    <citation type="submission" date="2020-08" db="EMBL/GenBank/DDBJ databases">
        <title>Genomic Encyclopedia of Type Strains, Phase III (KMG-III): the genomes of soil and plant-associated and newly described type strains.</title>
        <authorList>
            <person name="Whitman W."/>
        </authorList>
    </citation>
    <scope>NUCLEOTIDE SEQUENCE [LARGE SCALE GENOMIC DNA]</scope>
    <source>
        <strain evidence="2 3">CECT 8305</strain>
    </source>
</reference>
<evidence type="ECO:0000313" key="3">
    <source>
        <dbReference type="Proteomes" id="UP000588098"/>
    </source>
</evidence>
<organism evidence="2 3">
    <name type="scientific">Streptomyces zagrosensis</name>
    <dbReference type="NCBI Taxonomy" id="1042984"/>
    <lineage>
        <taxon>Bacteria</taxon>
        <taxon>Bacillati</taxon>
        <taxon>Actinomycetota</taxon>
        <taxon>Actinomycetes</taxon>
        <taxon>Kitasatosporales</taxon>
        <taxon>Streptomycetaceae</taxon>
        <taxon>Streptomyces</taxon>
    </lineage>
</organism>
<evidence type="ECO:0000313" key="2">
    <source>
        <dbReference type="EMBL" id="MBB5933768.1"/>
    </source>
</evidence>
<proteinExistence type="predicted"/>
<accession>A0A7W9UWH0</accession>
<evidence type="ECO:0000256" key="1">
    <source>
        <dbReference type="SAM" id="MobiDB-lite"/>
    </source>
</evidence>